<evidence type="ECO:0000313" key="14">
    <source>
        <dbReference type="EMBL" id="AGH43113.1"/>
    </source>
</evidence>
<dbReference type="GO" id="GO:0005737">
    <property type="term" value="C:cytoplasm"/>
    <property type="evidence" value="ECO:0007669"/>
    <property type="project" value="TreeGrafter"/>
</dbReference>
<keyword evidence="6" id="KW-0235">DNA replication</keyword>
<dbReference type="eggNOG" id="COG0358">
    <property type="taxonomic scope" value="Bacteria"/>
</dbReference>
<dbReference type="Proteomes" id="UP000011864">
    <property type="component" value="Chromosome"/>
</dbReference>
<keyword evidence="11" id="KW-0238">DNA-binding</keyword>
<keyword evidence="15" id="KW-1185">Reference proteome</keyword>
<dbReference type="InterPro" id="IPR050219">
    <property type="entry name" value="DnaG_primase"/>
</dbReference>
<sequence>MSGRIPREFIDDIIARSDIVELIDSRVRLKKAGRNHQACCPFHEEKSPSFTVSQDKQFYHCFGCGAHGNVISFLMEFDRLEFPEAIEELARYHSIEVPREKRWGSSSIG</sequence>
<evidence type="ECO:0000256" key="2">
    <source>
        <dbReference type="ARBA" id="ARBA00022478"/>
    </source>
</evidence>
<keyword evidence="7" id="KW-0479">Metal-binding</keyword>
<dbReference type="SMART" id="SM00400">
    <property type="entry name" value="ZnF_CHCC"/>
    <property type="match status" value="1"/>
</dbReference>
<evidence type="ECO:0000259" key="13">
    <source>
        <dbReference type="SMART" id="SM00400"/>
    </source>
</evidence>
<dbReference type="GO" id="GO:0006269">
    <property type="term" value="P:DNA replication, synthesis of primer"/>
    <property type="evidence" value="ECO:0007669"/>
    <property type="project" value="UniProtKB-KW"/>
</dbReference>
<evidence type="ECO:0000256" key="5">
    <source>
        <dbReference type="ARBA" id="ARBA00022695"/>
    </source>
</evidence>
<dbReference type="EMBL" id="CP003837">
    <property type="protein sequence ID" value="AGH43113.1"/>
    <property type="molecule type" value="Genomic_DNA"/>
</dbReference>
<evidence type="ECO:0000256" key="3">
    <source>
        <dbReference type="ARBA" id="ARBA00022515"/>
    </source>
</evidence>
<keyword evidence="3" id="KW-0639">Primosome</keyword>
<dbReference type="InterPro" id="IPR002694">
    <property type="entry name" value="Znf_CHC2"/>
</dbReference>
<reference evidence="14 15" key="1">
    <citation type="journal article" date="2013" name="Genome Announc.">
        <title>Complete Genome Sequence of Glaciecola psychrophila Strain 170T.</title>
        <authorList>
            <person name="Yin J."/>
            <person name="Chen J."/>
            <person name="Liu G."/>
            <person name="Yu Y."/>
            <person name="Song L."/>
            <person name="Wang X."/>
            <person name="Qu X."/>
        </authorList>
    </citation>
    <scope>NUCLEOTIDE SEQUENCE [LARGE SCALE GENOMIC DNA]</scope>
    <source>
        <strain evidence="14 15">170</strain>
    </source>
</reference>
<keyword evidence="4" id="KW-0808">Transferase</keyword>
<comment type="cofactor">
    <cofactor evidence="1">
        <name>Zn(2+)</name>
        <dbReference type="ChEBI" id="CHEBI:29105"/>
    </cofactor>
</comment>
<evidence type="ECO:0000256" key="4">
    <source>
        <dbReference type="ARBA" id="ARBA00022679"/>
    </source>
</evidence>
<keyword evidence="12" id="KW-0804">Transcription</keyword>
<gene>
    <name evidence="14" type="ORF">C427_1004</name>
</gene>
<name>M4RKJ6_9ALTE</name>
<evidence type="ECO:0000256" key="11">
    <source>
        <dbReference type="ARBA" id="ARBA00023125"/>
    </source>
</evidence>
<feature type="domain" description="Zinc finger CHC2-type" evidence="13">
    <location>
        <begin position="36"/>
        <end position="90"/>
    </location>
</feature>
<dbReference type="Gene3D" id="3.90.580.10">
    <property type="entry name" value="Zinc finger, CHC2-type domain"/>
    <property type="match status" value="1"/>
</dbReference>
<dbReference type="PANTHER" id="PTHR30313">
    <property type="entry name" value="DNA PRIMASE"/>
    <property type="match status" value="1"/>
</dbReference>
<proteinExistence type="predicted"/>
<evidence type="ECO:0000256" key="10">
    <source>
        <dbReference type="ARBA" id="ARBA00022842"/>
    </source>
</evidence>
<dbReference type="GO" id="GO:0003677">
    <property type="term" value="F:DNA binding"/>
    <property type="evidence" value="ECO:0007669"/>
    <property type="project" value="UniProtKB-KW"/>
</dbReference>
<dbReference type="PANTHER" id="PTHR30313:SF2">
    <property type="entry name" value="DNA PRIMASE"/>
    <property type="match status" value="1"/>
</dbReference>
<evidence type="ECO:0000256" key="6">
    <source>
        <dbReference type="ARBA" id="ARBA00022705"/>
    </source>
</evidence>
<dbReference type="InterPro" id="IPR036977">
    <property type="entry name" value="DNA_primase_Znf_CHC2"/>
</dbReference>
<dbReference type="HOGENOM" id="CLU_165816_0_0_6"/>
<dbReference type="GO" id="GO:0008270">
    <property type="term" value="F:zinc ion binding"/>
    <property type="evidence" value="ECO:0007669"/>
    <property type="project" value="UniProtKB-KW"/>
</dbReference>
<keyword evidence="2" id="KW-0240">DNA-directed RNA polymerase</keyword>
<evidence type="ECO:0000256" key="9">
    <source>
        <dbReference type="ARBA" id="ARBA00022833"/>
    </source>
</evidence>
<dbReference type="GO" id="GO:1990077">
    <property type="term" value="C:primosome complex"/>
    <property type="evidence" value="ECO:0007669"/>
    <property type="project" value="UniProtKB-KW"/>
</dbReference>
<dbReference type="SUPFAM" id="SSF57783">
    <property type="entry name" value="Zinc beta-ribbon"/>
    <property type="match status" value="1"/>
</dbReference>
<evidence type="ECO:0000313" key="15">
    <source>
        <dbReference type="Proteomes" id="UP000011864"/>
    </source>
</evidence>
<evidence type="ECO:0000256" key="1">
    <source>
        <dbReference type="ARBA" id="ARBA00001947"/>
    </source>
</evidence>
<keyword evidence="9" id="KW-0862">Zinc</keyword>
<organism evidence="14 15">
    <name type="scientific">Paraglaciecola psychrophila 170</name>
    <dbReference type="NCBI Taxonomy" id="1129794"/>
    <lineage>
        <taxon>Bacteria</taxon>
        <taxon>Pseudomonadati</taxon>
        <taxon>Pseudomonadota</taxon>
        <taxon>Gammaproteobacteria</taxon>
        <taxon>Alteromonadales</taxon>
        <taxon>Alteromonadaceae</taxon>
        <taxon>Paraglaciecola</taxon>
    </lineage>
</organism>
<dbReference type="STRING" id="1129794.C427_1004"/>
<evidence type="ECO:0000256" key="8">
    <source>
        <dbReference type="ARBA" id="ARBA00022771"/>
    </source>
</evidence>
<dbReference type="KEGG" id="gps:C427_1004"/>
<evidence type="ECO:0000256" key="12">
    <source>
        <dbReference type="ARBA" id="ARBA00023163"/>
    </source>
</evidence>
<keyword evidence="10" id="KW-0460">Magnesium</keyword>
<dbReference type="AlphaFoldDB" id="M4RKJ6"/>
<dbReference type="Pfam" id="PF01807">
    <property type="entry name" value="Zn_ribbon_DnaG"/>
    <property type="match status" value="1"/>
</dbReference>
<accession>M4RKJ6</accession>
<dbReference type="PATRIC" id="fig|1129794.4.peg.992"/>
<dbReference type="GO" id="GO:0003899">
    <property type="term" value="F:DNA-directed RNA polymerase activity"/>
    <property type="evidence" value="ECO:0007669"/>
    <property type="project" value="InterPro"/>
</dbReference>
<keyword evidence="8" id="KW-0863">Zinc-finger</keyword>
<evidence type="ECO:0000256" key="7">
    <source>
        <dbReference type="ARBA" id="ARBA00022723"/>
    </source>
</evidence>
<keyword evidence="5" id="KW-0548">Nucleotidyltransferase</keyword>
<dbReference type="GO" id="GO:0000428">
    <property type="term" value="C:DNA-directed RNA polymerase complex"/>
    <property type="evidence" value="ECO:0007669"/>
    <property type="project" value="UniProtKB-KW"/>
</dbReference>
<dbReference type="FunFam" id="3.90.580.10:FF:000001">
    <property type="entry name" value="DNA primase"/>
    <property type="match status" value="1"/>
</dbReference>
<protein>
    <submittedName>
        <fullName evidence="14">DNA primase</fullName>
    </submittedName>
</protein>